<dbReference type="EMBL" id="VSWC01000002">
    <property type="protein sequence ID" value="KAA1117661.1"/>
    <property type="molecule type" value="Genomic_DNA"/>
</dbReference>
<dbReference type="EMBL" id="VDEP01000004">
    <property type="protein sequence ID" value="KAA1138123.1"/>
    <property type="molecule type" value="Genomic_DNA"/>
</dbReference>
<gene>
    <name evidence="2" type="ORF">PGT21_011894</name>
    <name evidence="3" type="ORF">PGT21_018920</name>
    <name evidence="4" type="ORF">PGTUg99_031624</name>
</gene>
<proteinExistence type="predicted"/>
<feature type="region of interest" description="Disordered" evidence="1">
    <location>
        <begin position="77"/>
        <end position="96"/>
    </location>
</feature>
<evidence type="ECO:0000313" key="5">
    <source>
        <dbReference type="Proteomes" id="UP000324748"/>
    </source>
</evidence>
<comment type="caution">
    <text evidence="2">The sequence shown here is derived from an EMBL/GenBank/DDBJ whole genome shotgun (WGS) entry which is preliminary data.</text>
</comment>
<name>A0A5B0QWF1_PUCGR</name>
<dbReference type="Proteomes" id="UP000325313">
    <property type="component" value="Unassembled WGS sequence"/>
</dbReference>
<accession>A0A5B0QWF1</accession>
<dbReference type="AlphaFoldDB" id="A0A5B0QWF1"/>
<protein>
    <submittedName>
        <fullName evidence="2">Uncharacterized protein</fullName>
    </submittedName>
</protein>
<evidence type="ECO:0000313" key="2">
    <source>
        <dbReference type="EMBL" id="KAA1117519.1"/>
    </source>
</evidence>
<evidence type="ECO:0000313" key="3">
    <source>
        <dbReference type="EMBL" id="KAA1117661.1"/>
    </source>
</evidence>
<dbReference type="Proteomes" id="UP000324748">
    <property type="component" value="Unassembled WGS sequence"/>
</dbReference>
<reference evidence="5 6" key="1">
    <citation type="submission" date="2019-05" db="EMBL/GenBank/DDBJ databases">
        <title>Emergence of the Ug99 lineage of the wheat stem rust pathogen through somatic hybridization.</title>
        <authorList>
            <person name="Li F."/>
            <person name="Upadhyaya N.M."/>
            <person name="Sperschneider J."/>
            <person name="Matny O."/>
            <person name="Nguyen-Phuc H."/>
            <person name="Mago R."/>
            <person name="Raley C."/>
            <person name="Miller M.E."/>
            <person name="Silverstein K.A.T."/>
            <person name="Henningsen E."/>
            <person name="Hirsch C.D."/>
            <person name="Visser B."/>
            <person name="Pretorius Z.A."/>
            <person name="Steffenson B.J."/>
            <person name="Schwessinger B."/>
            <person name="Dodds P.N."/>
            <person name="Figueroa M."/>
        </authorList>
    </citation>
    <scope>NUCLEOTIDE SEQUENCE [LARGE SCALE GENOMIC DNA]</scope>
    <source>
        <strain evidence="2">21-0</strain>
        <strain evidence="4 6">Ug99</strain>
    </source>
</reference>
<evidence type="ECO:0000313" key="4">
    <source>
        <dbReference type="EMBL" id="KAA1138123.1"/>
    </source>
</evidence>
<evidence type="ECO:0000256" key="1">
    <source>
        <dbReference type="SAM" id="MobiDB-lite"/>
    </source>
</evidence>
<evidence type="ECO:0000313" key="6">
    <source>
        <dbReference type="Proteomes" id="UP000325313"/>
    </source>
</evidence>
<sequence>MSPSSAGPSFDQHLSITYTVTRYALRINFDSEDELESGSGVITNPVPAKSSAISTKTLDFTVPATTPATGAKRRFNKKAKMEVGNGGTPGYSNQAP</sequence>
<dbReference type="EMBL" id="VSWC01000002">
    <property type="protein sequence ID" value="KAA1117519.1"/>
    <property type="molecule type" value="Genomic_DNA"/>
</dbReference>
<keyword evidence="5" id="KW-1185">Reference proteome</keyword>
<organism evidence="2 5">
    <name type="scientific">Puccinia graminis f. sp. tritici</name>
    <dbReference type="NCBI Taxonomy" id="56615"/>
    <lineage>
        <taxon>Eukaryota</taxon>
        <taxon>Fungi</taxon>
        <taxon>Dikarya</taxon>
        <taxon>Basidiomycota</taxon>
        <taxon>Pucciniomycotina</taxon>
        <taxon>Pucciniomycetes</taxon>
        <taxon>Pucciniales</taxon>
        <taxon>Pucciniaceae</taxon>
        <taxon>Puccinia</taxon>
    </lineage>
</organism>